<evidence type="ECO:0000313" key="4">
    <source>
        <dbReference type="EnsemblProtists" id="EKX32945"/>
    </source>
</evidence>
<gene>
    <name evidence="3" type="ORF">GUITHDRAFT_55623</name>
</gene>
<proteinExistence type="predicted"/>
<dbReference type="EnsemblProtists" id="EKX32945">
    <property type="protein sequence ID" value="EKX32945"/>
    <property type="gene ID" value="GUITHDRAFT_55623"/>
</dbReference>
<dbReference type="KEGG" id="gtt:GUITHDRAFT_55623"/>
<dbReference type="PROSITE" id="PS50102">
    <property type="entry name" value="RRM"/>
    <property type="match status" value="1"/>
</dbReference>
<name>L1IAS3_GUITC</name>
<dbReference type="RefSeq" id="XP_005819925.1">
    <property type="nucleotide sequence ID" value="XM_005819868.1"/>
</dbReference>
<dbReference type="eggNOG" id="KOG0108">
    <property type="taxonomic scope" value="Eukaryota"/>
</dbReference>
<dbReference type="PANTHER" id="PTHR18806">
    <property type="entry name" value="RBM25 PROTEIN"/>
    <property type="match status" value="1"/>
</dbReference>
<dbReference type="InterPro" id="IPR035979">
    <property type="entry name" value="RBD_domain_sf"/>
</dbReference>
<dbReference type="STRING" id="905079.L1IAS3"/>
<dbReference type="InterPro" id="IPR000504">
    <property type="entry name" value="RRM_dom"/>
</dbReference>
<dbReference type="GeneID" id="17289682"/>
<protein>
    <recommendedName>
        <fullName evidence="2">RRM domain-containing protein</fullName>
    </recommendedName>
</protein>
<dbReference type="CDD" id="cd12446">
    <property type="entry name" value="RRM_RBM25"/>
    <property type="match status" value="1"/>
</dbReference>
<dbReference type="Proteomes" id="UP000011087">
    <property type="component" value="Unassembled WGS sequence"/>
</dbReference>
<dbReference type="PANTHER" id="PTHR18806:SF4">
    <property type="entry name" value="RNA-BINDING PROTEIN 25"/>
    <property type="match status" value="1"/>
</dbReference>
<dbReference type="PaxDb" id="55529-EKX32945"/>
<accession>L1IAS3</accession>
<feature type="domain" description="RRM" evidence="2">
    <location>
        <begin position="4"/>
        <end position="70"/>
    </location>
</feature>
<dbReference type="AlphaFoldDB" id="L1IAS3"/>
<keyword evidence="1" id="KW-0694">RNA-binding</keyword>
<reference evidence="5" key="2">
    <citation type="submission" date="2012-11" db="EMBL/GenBank/DDBJ databases">
        <authorList>
            <person name="Kuo A."/>
            <person name="Curtis B.A."/>
            <person name="Tanifuji G."/>
            <person name="Burki F."/>
            <person name="Gruber A."/>
            <person name="Irimia M."/>
            <person name="Maruyama S."/>
            <person name="Arias M.C."/>
            <person name="Ball S.G."/>
            <person name="Gile G.H."/>
            <person name="Hirakawa Y."/>
            <person name="Hopkins J.F."/>
            <person name="Rensing S.A."/>
            <person name="Schmutz J."/>
            <person name="Symeonidi A."/>
            <person name="Elias M."/>
            <person name="Eveleigh R.J."/>
            <person name="Herman E.K."/>
            <person name="Klute M.J."/>
            <person name="Nakayama T."/>
            <person name="Obornik M."/>
            <person name="Reyes-Prieto A."/>
            <person name="Armbrust E.V."/>
            <person name="Aves S.J."/>
            <person name="Beiko R.G."/>
            <person name="Coutinho P."/>
            <person name="Dacks J.B."/>
            <person name="Durnford D.G."/>
            <person name="Fast N.M."/>
            <person name="Green B.R."/>
            <person name="Grisdale C."/>
            <person name="Hempe F."/>
            <person name="Henrissat B."/>
            <person name="Hoppner M.P."/>
            <person name="Ishida K.-I."/>
            <person name="Kim E."/>
            <person name="Koreny L."/>
            <person name="Kroth P.G."/>
            <person name="Liu Y."/>
            <person name="Malik S.-B."/>
            <person name="Maier U.G."/>
            <person name="McRose D."/>
            <person name="Mock T."/>
            <person name="Neilson J.A."/>
            <person name="Onodera N.T."/>
            <person name="Poole A.M."/>
            <person name="Pritham E.J."/>
            <person name="Richards T.A."/>
            <person name="Rocap G."/>
            <person name="Roy S.W."/>
            <person name="Sarai C."/>
            <person name="Schaack S."/>
            <person name="Shirato S."/>
            <person name="Slamovits C.H."/>
            <person name="Spencer D.F."/>
            <person name="Suzuki S."/>
            <person name="Worden A.Z."/>
            <person name="Zauner S."/>
            <person name="Barry K."/>
            <person name="Bell C."/>
            <person name="Bharti A.K."/>
            <person name="Crow J.A."/>
            <person name="Grimwood J."/>
            <person name="Kramer R."/>
            <person name="Lindquist E."/>
            <person name="Lucas S."/>
            <person name="Salamov A."/>
            <person name="McFadden G.I."/>
            <person name="Lane C.E."/>
            <person name="Keeling P.J."/>
            <person name="Gray M.W."/>
            <person name="Grigoriev I.V."/>
            <person name="Archibald J.M."/>
        </authorList>
    </citation>
    <scope>NUCLEOTIDE SEQUENCE</scope>
    <source>
        <strain evidence="5">CCMP2712</strain>
    </source>
</reference>
<dbReference type="InterPro" id="IPR012677">
    <property type="entry name" value="Nucleotide-bd_a/b_plait_sf"/>
</dbReference>
<dbReference type="HOGENOM" id="CLU_186496_0_0_1"/>
<sequence>EKKTSLYVGKIPEGIPDDKVKELLEICGTVVSWKRVEDVETKKPKAFGFCEYEKAEHVMRALRLLNGYKV</sequence>
<organism evidence="3">
    <name type="scientific">Guillardia theta (strain CCMP2712)</name>
    <name type="common">Cryptophyte</name>
    <dbReference type="NCBI Taxonomy" id="905079"/>
    <lineage>
        <taxon>Eukaryota</taxon>
        <taxon>Cryptophyceae</taxon>
        <taxon>Pyrenomonadales</taxon>
        <taxon>Geminigeraceae</taxon>
        <taxon>Guillardia</taxon>
    </lineage>
</organism>
<dbReference type="InterPro" id="IPR052768">
    <property type="entry name" value="RBM25"/>
</dbReference>
<reference evidence="3 5" key="1">
    <citation type="journal article" date="2012" name="Nature">
        <title>Algal genomes reveal evolutionary mosaicism and the fate of nucleomorphs.</title>
        <authorList>
            <consortium name="DOE Joint Genome Institute"/>
            <person name="Curtis B.A."/>
            <person name="Tanifuji G."/>
            <person name="Burki F."/>
            <person name="Gruber A."/>
            <person name="Irimia M."/>
            <person name="Maruyama S."/>
            <person name="Arias M.C."/>
            <person name="Ball S.G."/>
            <person name="Gile G.H."/>
            <person name="Hirakawa Y."/>
            <person name="Hopkins J.F."/>
            <person name="Kuo A."/>
            <person name="Rensing S.A."/>
            <person name="Schmutz J."/>
            <person name="Symeonidi A."/>
            <person name="Elias M."/>
            <person name="Eveleigh R.J."/>
            <person name="Herman E.K."/>
            <person name="Klute M.J."/>
            <person name="Nakayama T."/>
            <person name="Obornik M."/>
            <person name="Reyes-Prieto A."/>
            <person name="Armbrust E.V."/>
            <person name="Aves S.J."/>
            <person name="Beiko R.G."/>
            <person name="Coutinho P."/>
            <person name="Dacks J.B."/>
            <person name="Durnford D.G."/>
            <person name="Fast N.M."/>
            <person name="Green B.R."/>
            <person name="Grisdale C.J."/>
            <person name="Hempel F."/>
            <person name="Henrissat B."/>
            <person name="Hoppner M.P."/>
            <person name="Ishida K."/>
            <person name="Kim E."/>
            <person name="Koreny L."/>
            <person name="Kroth P.G."/>
            <person name="Liu Y."/>
            <person name="Malik S.B."/>
            <person name="Maier U.G."/>
            <person name="McRose D."/>
            <person name="Mock T."/>
            <person name="Neilson J.A."/>
            <person name="Onodera N.T."/>
            <person name="Poole A.M."/>
            <person name="Pritham E.J."/>
            <person name="Richards T.A."/>
            <person name="Rocap G."/>
            <person name="Roy S.W."/>
            <person name="Sarai C."/>
            <person name="Schaack S."/>
            <person name="Shirato S."/>
            <person name="Slamovits C.H."/>
            <person name="Spencer D.F."/>
            <person name="Suzuki S."/>
            <person name="Worden A.Z."/>
            <person name="Zauner S."/>
            <person name="Barry K."/>
            <person name="Bell C."/>
            <person name="Bharti A.K."/>
            <person name="Crow J.A."/>
            <person name="Grimwood J."/>
            <person name="Kramer R."/>
            <person name="Lindquist E."/>
            <person name="Lucas S."/>
            <person name="Salamov A."/>
            <person name="McFadden G.I."/>
            <person name="Lane C.E."/>
            <person name="Keeling P.J."/>
            <person name="Gray M.W."/>
            <person name="Grigoriev I.V."/>
            <person name="Archibald J.M."/>
        </authorList>
    </citation>
    <scope>NUCLEOTIDE SEQUENCE</scope>
    <source>
        <strain evidence="3 5">CCMP2712</strain>
    </source>
</reference>
<dbReference type="OrthoDB" id="6275295at2759"/>
<dbReference type="SUPFAM" id="SSF54928">
    <property type="entry name" value="RNA-binding domain, RBD"/>
    <property type="match status" value="1"/>
</dbReference>
<dbReference type="EMBL" id="JH993163">
    <property type="protein sequence ID" value="EKX32945.1"/>
    <property type="molecule type" value="Genomic_DNA"/>
</dbReference>
<evidence type="ECO:0000259" key="2">
    <source>
        <dbReference type="PROSITE" id="PS50102"/>
    </source>
</evidence>
<dbReference type="GO" id="GO:0003723">
    <property type="term" value="F:RNA binding"/>
    <property type="evidence" value="ECO:0007669"/>
    <property type="project" value="UniProtKB-UniRule"/>
</dbReference>
<feature type="non-terminal residue" evidence="3">
    <location>
        <position position="70"/>
    </location>
</feature>
<dbReference type="SMART" id="SM00360">
    <property type="entry name" value="RRM"/>
    <property type="match status" value="1"/>
</dbReference>
<dbReference type="InterPro" id="IPR034268">
    <property type="entry name" value="RBM25_RRM"/>
</dbReference>
<evidence type="ECO:0000256" key="1">
    <source>
        <dbReference type="PROSITE-ProRule" id="PRU00176"/>
    </source>
</evidence>
<dbReference type="Gene3D" id="3.30.70.330">
    <property type="match status" value="1"/>
</dbReference>
<feature type="non-terminal residue" evidence="3">
    <location>
        <position position="1"/>
    </location>
</feature>
<evidence type="ECO:0000313" key="5">
    <source>
        <dbReference type="Proteomes" id="UP000011087"/>
    </source>
</evidence>
<reference evidence="4" key="3">
    <citation type="submission" date="2016-03" db="UniProtKB">
        <authorList>
            <consortium name="EnsemblProtists"/>
        </authorList>
    </citation>
    <scope>IDENTIFICATION</scope>
</reference>
<evidence type="ECO:0000313" key="3">
    <source>
        <dbReference type="EMBL" id="EKX32945.1"/>
    </source>
</evidence>
<dbReference type="Pfam" id="PF00076">
    <property type="entry name" value="RRM_1"/>
    <property type="match status" value="1"/>
</dbReference>
<keyword evidence="5" id="KW-1185">Reference proteome</keyword>